<keyword evidence="1" id="KW-0472">Membrane</keyword>
<gene>
    <name evidence="2" type="ORF">BOTNAR_0975g00010</name>
</gene>
<feature type="transmembrane region" description="Helical" evidence="1">
    <location>
        <begin position="26"/>
        <end position="47"/>
    </location>
</feature>
<dbReference type="EMBL" id="PQXJ01000970">
    <property type="protein sequence ID" value="TGO44049.1"/>
    <property type="molecule type" value="Genomic_DNA"/>
</dbReference>
<reference evidence="2 3" key="1">
    <citation type="submission" date="2017-12" db="EMBL/GenBank/DDBJ databases">
        <title>Comparative genomics of Botrytis spp.</title>
        <authorList>
            <person name="Valero-Jimenez C.A."/>
            <person name="Tapia P."/>
            <person name="Veloso J."/>
            <person name="Silva-Moreno E."/>
            <person name="Staats M."/>
            <person name="Valdes J.H."/>
            <person name="Van Kan J.A.L."/>
        </authorList>
    </citation>
    <scope>NUCLEOTIDE SEQUENCE [LARGE SCALE GENOMIC DNA]</scope>
    <source>
        <strain evidence="2 3">MUCL2120</strain>
    </source>
</reference>
<evidence type="ECO:0000313" key="3">
    <source>
        <dbReference type="Proteomes" id="UP000297452"/>
    </source>
</evidence>
<name>A0A4Z1H650_9HELO</name>
<dbReference type="AlphaFoldDB" id="A0A4Z1H650"/>
<dbReference type="Proteomes" id="UP000297452">
    <property type="component" value="Unassembled WGS sequence"/>
</dbReference>
<evidence type="ECO:0000313" key="2">
    <source>
        <dbReference type="EMBL" id="TGO44049.1"/>
    </source>
</evidence>
<accession>A0A4Z1H650</accession>
<sequence length="66" mass="7586">MSPFEKLPNSTSSIHNTKEIPGDFSLLFELLCRVLGGIAMILMVYTIEDYRDKKRGKKILVEKELQ</sequence>
<comment type="caution">
    <text evidence="2">The sequence shown here is derived from an EMBL/GenBank/DDBJ whole genome shotgun (WGS) entry which is preliminary data.</text>
</comment>
<keyword evidence="1" id="KW-0812">Transmembrane</keyword>
<evidence type="ECO:0000256" key="1">
    <source>
        <dbReference type="SAM" id="Phobius"/>
    </source>
</evidence>
<proteinExistence type="predicted"/>
<keyword evidence="1" id="KW-1133">Transmembrane helix</keyword>
<protein>
    <submittedName>
        <fullName evidence="2">Uncharacterized protein</fullName>
    </submittedName>
</protein>
<organism evidence="2 3">
    <name type="scientific">Botryotinia narcissicola</name>
    <dbReference type="NCBI Taxonomy" id="278944"/>
    <lineage>
        <taxon>Eukaryota</taxon>
        <taxon>Fungi</taxon>
        <taxon>Dikarya</taxon>
        <taxon>Ascomycota</taxon>
        <taxon>Pezizomycotina</taxon>
        <taxon>Leotiomycetes</taxon>
        <taxon>Helotiales</taxon>
        <taxon>Sclerotiniaceae</taxon>
        <taxon>Botryotinia</taxon>
    </lineage>
</organism>
<keyword evidence="3" id="KW-1185">Reference proteome</keyword>